<dbReference type="PANTHER" id="PTHR46534:SF1">
    <property type="entry name" value="IGGFC-BINDING PROTEIN N-TERMINAL DOMAIN-CONTAINING PROTEIN"/>
    <property type="match status" value="1"/>
</dbReference>
<dbReference type="AlphaFoldDB" id="A0A2S9YH63"/>
<feature type="region of interest" description="Disordered" evidence="1">
    <location>
        <begin position="23"/>
        <end position="93"/>
    </location>
</feature>
<evidence type="ECO:0000313" key="4">
    <source>
        <dbReference type="EMBL" id="PRQ04356.1"/>
    </source>
</evidence>
<dbReference type="Proteomes" id="UP000237968">
    <property type="component" value="Unassembled WGS sequence"/>
</dbReference>
<dbReference type="InterPro" id="IPR035234">
    <property type="entry name" value="IgGFc-bd_N"/>
</dbReference>
<evidence type="ECO:0000256" key="1">
    <source>
        <dbReference type="SAM" id="MobiDB-lite"/>
    </source>
</evidence>
<evidence type="ECO:0000313" key="5">
    <source>
        <dbReference type="Proteomes" id="UP000237968"/>
    </source>
</evidence>
<keyword evidence="5" id="KW-1185">Reference proteome</keyword>
<dbReference type="PANTHER" id="PTHR46534">
    <property type="entry name" value="IGGFC_BINDING DOMAIN-CONTAINING PROTEIN"/>
    <property type="match status" value="1"/>
</dbReference>
<organism evidence="4 5">
    <name type="scientific">Enhygromyxa salina</name>
    <dbReference type="NCBI Taxonomy" id="215803"/>
    <lineage>
        <taxon>Bacteria</taxon>
        <taxon>Pseudomonadati</taxon>
        <taxon>Myxococcota</taxon>
        <taxon>Polyangia</taxon>
        <taxon>Nannocystales</taxon>
        <taxon>Nannocystaceae</taxon>
        <taxon>Enhygromyxa</taxon>
    </lineage>
</organism>
<gene>
    <name evidence="4" type="ORF">ENSA5_08340</name>
</gene>
<dbReference type="EMBL" id="PVNK01000043">
    <property type="protein sequence ID" value="PRQ04356.1"/>
    <property type="molecule type" value="Genomic_DNA"/>
</dbReference>
<feature type="chain" id="PRO_5015448547" description="IgGFc-binding protein N-terminal domain-containing protein" evidence="2">
    <location>
        <begin position="23"/>
        <end position="633"/>
    </location>
</feature>
<accession>A0A2S9YH63</accession>
<dbReference type="RefSeq" id="WP_181197358.1">
    <property type="nucleotide sequence ID" value="NZ_PVNK01000043.1"/>
</dbReference>
<evidence type="ECO:0000259" key="3">
    <source>
        <dbReference type="Pfam" id="PF17517"/>
    </source>
</evidence>
<name>A0A2S9YH63_9BACT</name>
<keyword evidence="2" id="KW-0732">Signal</keyword>
<sequence length="633" mass="66019">MTRLNLIPSSSITLLAALLACAPEDPGSSAGTPGETSGIGDGDPGDGDPGDGDGDPGDGDPGDGDGDPGDGDPGDGDGDGDGDDGGLKFDIENTLDMSDPGCQQCSADLHEVLDCGGNVIEACAPDEACDSSNWTCSPACEAMVNNKSSIGCEYFATEMDNSSGDDTCFAAYVANTWNDYLHITLEYDGQPLDIEAYTRVPLGFGPNLTLAPYDADDGLAPGEVAVLLLNGPSPNGSGVPCPIVPAVAQDARVVGTGKGTSFLISTDLPAVAYQINPYGAGVGAAVAGASLLIPTSAWDTNYVGADAYKYDLAGRAPSMNIVASQDDTTITMNPIVAVEGAGGLPSAAANELVEFTLDRGEHAQFSQPAELTGSIIESDKPIGLMAGHSGLRVPVGVSYADHAEQMIPPVRALGHEYVGVMHRPRGNEGAVWRVVGAVDGTTLTWTDDVGGPATLDQGEVVEFITAEAFVVASQDADHPFMLHTYMSGSGWNPIGFGGHGDSDFVISVPPEQYLASYVFYTDPSYPESNLVLIRAKQDGQFWPVDLDCYGPLDGWQAVGEYEWTRIDLMTGNYQEANGCSTGVHQIDSDAPFGLWIWGWGTPATTEFTQNRSYGYPGGMNIRPINDLVIDPQG</sequence>
<feature type="compositionally biased region" description="Acidic residues" evidence="1">
    <location>
        <begin position="43"/>
        <end position="84"/>
    </location>
</feature>
<reference evidence="4 5" key="1">
    <citation type="submission" date="2018-03" db="EMBL/GenBank/DDBJ databases">
        <title>Draft Genome Sequences of the Obligatory Marine Myxobacteria Enhygromyxa salina SWB005.</title>
        <authorList>
            <person name="Poehlein A."/>
            <person name="Moghaddam J.A."/>
            <person name="Harms H."/>
            <person name="Alanjari M."/>
            <person name="Koenig G.M."/>
            <person name="Daniel R."/>
            <person name="Schaeberle T.F."/>
        </authorList>
    </citation>
    <scope>NUCLEOTIDE SEQUENCE [LARGE SCALE GENOMIC DNA]</scope>
    <source>
        <strain evidence="4 5">SWB005</strain>
    </source>
</reference>
<dbReference type="PROSITE" id="PS51257">
    <property type="entry name" value="PROKAR_LIPOPROTEIN"/>
    <property type="match status" value="1"/>
</dbReference>
<evidence type="ECO:0000256" key="2">
    <source>
        <dbReference type="SAM" id="SignalP"/>
    </source>
</evidence>
<comment type="caution">
    <text evidence="4">The sequence shown here is derived from an EMBL/GenBank/DDBJ whole genome shotgun (WGS) entry which is preliminary data.</text>
</comment>
<feature type="signal peptide" evidence="2">
    <location>
        <begin position="1"/>
        <end position="22"/>
    </location>
</feature>
<proteinExistence type="predicted"/>
<feature type="domain" description="IgGFc-binding protein N-terminal" evidence="3">
    <location>
        <begin position="289"/>
        <end position="598"/>
    </location>
</feature>
<dbReference type="Pfam" id="PF17517">
    <property type="entry name" value="IgGFc_binding"/>
    <property type="match status" value="1"/>
</dbReference>
<protein>
    <recommendedName>
        <fullName evidence="3">IgGFc-binding protein N-terminal domain-containing protein</fullName>
    </recommendedName>
</protein>